<dbReference type="EMBL" id="VJOY01000013">
    <property type="protein sequence ID" value="TRX73614.1"/>
    <property type="molecule type" value="Genomic_DNA"/>
</dbReference>
<dbReference type="InterPro" id="IPR027417">
    <property type="entry name" value="P-loop_NTPase"/>
</dbReference>
<dbReference type="RefSeq" id="WP_143489567.1">
    <property type="nucleotide sequence ID" value="NZ_VJOY01000013.1"/>
</dbReference>
<comment type="caution">
    <text evidence="2">The sequence shown here is derived from an EMBL/GenBank/DDBJ whole genome shotgun (WGS) entry which is preliminary data.</text>
</comment>
<feature type="domain" description="Helicase/UvrB N-terminal" evidence="1">
    <location>
        <begin position="103"/>
        <end position="182"/>
    </location>
</feature>
<gene>
    <name evidence="2" type="ORF">FM069_17000</name>
</gene>
<dbReference type="SUPFAM" id="SSF52540">
    <property type="entry name" value="P-loop containing nucleoside triphosphate hydrolases"/>
    <property type="match status" value="1"/>
</dbReference>
<organism evidence="2 3">
    <name type="scientific">Pseudomonas mangiferae</name>
    <dbReference type="NCBI Taxonomy" id="2593654"/>
    <lineage>
        <taxon>Bacteria</taxon>
        <taxon>Pseudomonadati</taxon>
        <taxon>Pseudomonadota</taxon>
        <taxon>Gammaproteobacteria</taxon>
        <taxon>Pseudomonadales</taxon>
        <taxon>Pseudomonadaceae</taxon>
        <taxon>Pseudomonas</taxon>
    </lineage>
</organism>
<sequence>MTAPAAGTLPLVAALGELAARLETELARHDAGGPPGELLARFTPTSAGLLRWWFGESACATRPVRFHAGQRQAILHTLIAHELFDAADLGGLHAGLGLLDALDPAQRAGFDKPRHRHPKYCLKMATGTGKTWVLQALLVWQWANHRAACAAGRDDPRFTRRFLVVAPGLIVYERLLDAFLGRRGGDGERDPDSADLVRHAELFVPPELRAPLRQFVLANLCEKHEIGRKCTGNGLLALTNWHLLAETTERPDDKAADLDDALAAEEHGAYRVLPLAPGRGAGNELERLDRRHGRDDPLAALAALPDLLVFNDEAHHVHALRAGEDDSEVEWQKSLLRLARDKGRRFIQVDFSATPYNDLGNGRKAYFPHIVADFDLRAALGAGLVKSLVLDRRKDIAALPLDFLAEHDADGRLRLSEGQRLMIRAGLGKRERLERDFAVLDPRRTPKLLVVCEDTAVAALVEAFLLEEGLPADDVLRIDSGRRAELGEREWAPLRRRLSSLDAGPQPRVLVSVLMLREGFDAETICVIVPLRASRAAILVEQTVGRGLRLMWRGEVYEALRRENRERIDHGEEPSSLIDILSIIEHPAFARFYDELRDAGLLVHGSDAPVAGTGDLITIGLRDGYERYDFSVPVLVEEAEERLEHADFDEGALPPFSGPSREALAELLGRGDTFTSLDLQSATLFGDYRVDGAVLQAGGYNELLSRLTRRIAQALSQPLAGGTRVAPRQPRPYLQTRGAWLAQRLDRYIRGRLFGAPFDPLADDGWRLLLVRPVHEHLVRVFALALVCAERRRPGQPARVQTRSLSEVAQLTVRAGEVLAVRKCLYTHLPLPGRHTGLERAFIEWAECDTGIRAYCRISEQRHPFVHLPYLREDGRPARYSPDFLVRGERATYLVETKAENQLNHPDVRRKAAAAGAWCARLDAVPEARPDGLPWRYALVGEALFHDWRRRGARLEDLLALASLYRPAVAGDQGRLRLEAPRDMI</sequence>
<evidence type="ECO:0000259" key="1">
    <source>
        <dbReference type="Pfam" id="PF04851"/>
    </source>
</evidence>
<protein>
    <submittedName>
        <fullName evidence="2">Restriction endonuclease subunit R</fullName>
    </submittedName>
</protein>
<dbReference type="InterPro" id="IPR006935">
    <property type="entry name" value="Helicase/UvrB_N"/>
</dbReference>
<evidence type="ECO:0000313" key="2">
    <source>
        <dbReference type="EMBL" id="TRX73614.1"/>
    </source>
</evidence>
<dbReference type="PANTHER" id="PTHR47396:SF1">
    <property type="entry name" value="ATP-DEPENDENT HELICASE IRC3-RELATED"/>
    <property type="match status" value="1"/>
</dbReference>
<name>A0A553GVS6_9PSED</name>
<keyword evidence="2" id="KW-0378">Hydrolase</keyword>
<dbReference type="GO" id="GO:0005829">
    <property type="term" value="C:cytosol"/>
    <property type="evidence" value="ECO:0007669"/>
    <property type="project" value="TreeGrafter"/>
</dbReference>
<dbReference type="GO" id="GO:0003677">
    <property type="term" value="F:DNA binding"/>
    <property type="evidence" value="ECO:0007669"/>
    <property type="project" value="InterPro"/>
</dbReference>
<dbReference type="Gene3D" id="3.40.50.300">
    <property type="entry name" value="P-loop containing nucleotide triphosphate hydrolases"/>
    <property type="match status" value="1"/>
</dbReference>
<keyword evidence="2" id="KW-0255">Endonuclease</keyword>
<keyword evidence="3" id="KW-1185">Reference proteome</keyword>
<dbReference type="AlphaFoldDB" id="A0A553GVS6"/>
<dbReference type="Proteomes" id="UP000315235">
    <property type="component" value="Unassembled WGS sequence"/>
</dbReference>
<keyword evidence="2" id="KW-0540">Nuclease</keyword>
<dbReference type="Pfam" id="PF04851">
    <property type="entry name" value="ResIII"/>
    <property type="match status" value="1"/>
</dbReference>
<dbReference type="GO" id="GO:0016787">
    <property type="term" value="F:hydrolase activity"/>
    <property type="evidence" value="ECO:0007669"/>
    <property type="project" value="InterPro"/>
</dbReference>
<dbReference type="InterPro" id="IPR050742">
    <property type="entry name" value="Helicase_Restrict-Modif_Enz"/>
</dbReference>
<dbReference type="GO" id="GO:0004519">
    <property type="term" value="F:endonuclease activity"/>
    <property type="evidence" value="ECO:0007669"/>
    <property type="project" value="UniProtKB-KW"/>
</dbReference>
<dbReference type="OrthoDB" id="9803459at2"/>
<proteinExistence type="predicted"/>
<dbReference type="PANTHER" id="PTHR47396">
    <property type="entry name" value="TYPE I RESTRICTION ENZYME ECOKI R PROTEIN"/>
    <property type="match status" value="1"/>
</dbReference>
<reference evidence="2 3" key="1">
    <citation type="submission" date="2019-07" db="EMBL/GenBank/DDBJ databases">
        <title>Pseudomonas mangiferae sp. nov., isolated from bark of mango tree in Thailand.</title>
        <authorList>
            <person name="Srisuk N."/>
            <person name="Anurat P."/>
        </authorList>
    </citation>
    <scope>NUCLEOTIDE SEQUENCE [LARGE SCALE GENOMIC DNA]</scope>
    <source>
        <strain evidence="2 3">DMKU_BBB3-04</strain>
    </source>
</reference>
<evidence type="ECO:0000313" key="3">
    <source>
        <dbReference type="Proteomes" id="UP000315235"/>
    </source>
</evidence>
<dbReference type="GO" id="GO:0005524">
    <property type="term" value="F:ATP binding"/>
    <property type="evidence" value="ECO:0007669"/>
    <property type="project" value="InterPro"/>
</dbReference>
<accession>A0A553GVS6</accession>